<gene>
    <name evidence="1" type="ORF">S01H1_49550</name>
</gene>
<comment type="caution">
    <text evidence="1">The sequence shown here is derived from an EMBL/GenBank/DDBJ whole genome shotgun (WGS) entry which is preliminary data.</text>
</comment>
<accession>X0VXY0</accession>
<proteinExistence type="predicted"/>
<reference evidence="1" key="1">
    <citation type="journal article" date="2014" name="Front. Microbiol.">
        <title>High frequency of phylogenetically diverse reductive dehalogenase-homologous genes in deep subseafloor sedimentary metagenomes.</title>
        <authorList>
            <person name="Kawai M."/>
            <person name="Futagami T."/>
            <person name="Toyoda A."/>
            <person name="Takaki Y."/>
            <person name="Nishi S."/>
            <person name="Hori S."/>
            <person name="Arai W."/>
            <person name="Tsubouchi T."/>
            <person name="Morono Y."/>
            <person name="Uchiyama I."/>
            <person name="Ito T."/>
            <person name="Fujiyama A."/>
            <person name="Inagaki F."/>
            <person name="Takami H."/>
        </authorList>
    </citation>
    <scope>NUCLEOTIDE SEQUENCE</scope>
    <source>
        <strain evidence="1">Expedition CK06-06</strain>
    </source>
</reference>
<organism evidence="1">
    <name type="scientific">marine sediment metagenome</name>
    <dbReference type="NCBI Taxonomy" id="412755"/>
    <lineage>
        <taxon>unclassified sequences</taxon>
        <taxon>metagenomes</taxon>
        <taxon>ecological metagenomes</taxon>
    </lineage>
</organism>
<sequence length="262" mass="27857">CYFIASDGLLWQTDGISAKETGSSFDITEFDDFVEDKPISLDYSRAMNSLIAYFFFAAESNPVGYLISLSSGAITKIGLPVLSDDDGLGEEPKSLVSITDSSDQRVVVSYHPDSGDTDSIVVSSLASNKIITGEDYSSNYWHTTIETGEFYLVPEGKKTSLHSLIVRTYSAANVGDGSGRPRIAIEVKSLEDSDWHSNGDSVGTATMTTTALTGSGTAWSTTIAGPSAGSTQQECDGAETEFTLPCLGAQARVYLDSTLQTA</sequence>
<feature type="non-terminal residue" evidence="1">
    <location>
        <position position="262"/>
    </location>
</feature>
<evidence type="ECO:0000313" key="1">
    <source>
        <dbReference type="EMBL" id="GAG23170.1"/>
    </source>
</evidence>
<feature type="non-terminal residue" evidence="1">
    <location>
        <position position="1"/>
    </location>
</feature>
<dbReference type="EMBL" id="BARS01031883">
    <property type="protein sequence ID" value="GAG23170.1"/>
    <property type="molecule type" value="Genomic_DNA"/>
</dbReference>
<name>X0VXY0_9ZZZZ</name>
<protein>
    <submittedName>
        <fullName evidence="1">Uncharacterized protein</fullName>
    </submittedName>
</protein>
<dbReference type="AlphaFoldDB" id="X0VXY0"/>